<accession>A0A0A2WJE5</accession>
<keyword evidence="3" id="KW-1185">Reference proteome</keyword>
<dbReference type="Proteomes" id="UP000030518">
    <property type="component" value="Unassembled WGS sequence"/>
</dbReference>
<reference evidence="2 3" key="1">
    <citation type="submission" date="2014-09" db="EMBL/GenBank/DDBJ databases">
        <title>Genome sequences of Lysobacter dokdonensis DS-58.</title>
        <authorList>
            <person name="Kim J.F."/>
            <person name="Kwak M.-J."/>
        </authorList>
    </citation>
    <scope>NUCLEOTIDE SEQUENCE [LARGE SCALE GENOMIC DNA]</scope>
    <source>
        <strain evidence="2 3">DS-58</strain>
    </source>
</reference>
<dbReference type="STRING" id="1300345.LF41_2445"/>
<name>A0A0A2WJE5_9GAMM</name>
<comment type="caution">
    <text evidence="2">The sequence shown here is derived from an EMBL/GenBank/DDBJ whole genome shotgun (WGS) entry which is preliminary data.</text>
</comment>
<dbReference type="RefSeq" id="WP_036166889.1">
    <property type="nucleotide sequence ID" value="NZ_JRKJ01000005.1"/>
</dbReference>
<organism evidence="2 3">
    <name type="scientific">Lysobacter dokdonensis DS-58</name>
    <dbReference type="NCBI Taxonomy" id="1300345"/>
    <lineage>
        <taxon>Bacteria</taxon>
        <taxon>Pseudomonadati</taxon>
        <taxon>Pseudomonadota</taxon>
        <taxon>Gammaproteobacteria</taxon>
        <taxon>Lysobacterales</taxon>
        <taxon>Lysobacteraceae</taxon>
        <taxon>Noviluteimonas</taxon>
    </lineage>
</organism>
<gene>
    <name evidence="2" type="ORF">LF41_2445</name>
</gene>
<dbReference type="Pfam" id="PF09931">
    <property type="entry name" value="Phage_phiJL001_Gp84_N"/>
    <property type="match status" value="1"/>
</dbReference>
<proteinExistence type="predicted"/>
<sequence>MKQIPASLVTHLSGDTTTHCLLLRVLTKSGDLYGFTNLDVDVTYNPATVDPYSTGDDWGSASHRADNGFTPERMQATADLSVDNTELQGWVAETGITEQQIRAGLFDYAKVRVYRVNYMDLTQGHELVLAGTCGETTFSRNGWKAEFRSLTQQLKQPLSQLYSIKCRAKYGDARCGKAFVWTAGTVTSVGSETDRIFTDTSIAQADDFYALGVVEWLTGDNAGAQMEVDSQISDEVTMALPLPYPIQIGDTYQIRQDCDKTREMCRDTHANLVNFRGEPDIPIADGGTLMVPGAYIRR</sequence>
<feature type="domain" description="Bacteriophage phiJL001 Gp84 C-terminal" evidence="1">
    <location>
        <begin position="208"/>
        <end position="285"/>
    </location>
</feature>
<dbReference type="Pfam" id="PF09356">
    <property type="entry name" value="Phage_BR0599"/>
    <property type="match status" value="1"/>
</dbReference>
<dbReference type="PATRIC" id="fig|1300345.3.peg.1014"/>
<evidence type="ECO:0000259" key="1">
    <source>
        <dbReference type="Pfam" id="PF09356"/>
    </source>
</evidence>
<evidence type="ECO:0000313" key="3">
    <source>
        <dbReference type="Proteomes" id="UP000030518"/>
    </source>
</evidence>
<dbReference type="AlphaFoldDB" id="A0A0A2WJE5"/>
<evidence type="ECO:0000313" key="2">
    <source>
        <dbReference type="EMBL" id="KGQ19938.1"/>
    </source>
</evidence>
<dbReference type="InterPro" id="IPR011928">
    <property type="entry name" value="Phage_phiJL001_Gp84"/>
</dbReference>
<dbReference type="NCBIfam" id="TIGR02218">
    <property type="entry name" value="phg_TIGR02218"/>
    <property type="match status" value="1"/>
</dbReference>
<dbReference type="eggNOG" id="COG5449">
    <property type="taxonomic scope" value="Bacteria"/>
</dbReference>
<dbReference type="OrthoDB" id="6021215at2"/>
<protein>
    <submittedName>
        <fullName evidence="2">Gene transfer agent FAD/FMN-containing dehydrogenase</fullName>
    </submittedName>
</protein>
<dbReference type="InterPro" id="IPR018964">
    <property type="entry name" value="Phage_phiJL001_Gp84_C"/>
</dbReference>
<dbReference type="EMBL" id="JRKJ01000005">
    <property type="protein sequence ID" value="KGQ19938.1"/>
    <property type="molecule type" value="Genomic_DNA"/>
</dbReference>